<dbReference type="Proteomes" id="UP000309601">
    <property type="component" value="Unassembled WGS sequence"/>
</dbReference>
<evidence type="ECO:0000313" key="2">
    <source>
        <dbReference type="EMBL" id="TIC71075.1"/>
    </source>
</evidence>
<gene>
    <name evidence="1" type="ORF">E3Q02_01527</name>
    <name evidence="2" type="ORF">E3Q03_00673</name>
</gene>
<dbReference type="EMBL" id="SPRV01000004">
    <property type="protein sequence ID" value="TIC71075.1"/>
    <property type="molecule type" value="Genomic_DNA"/>
</dbReference>
<reference evidence="3 4" key="1">
    <citation type="submission" date="2019-03" db="EMBL/GenBank/DDBJ databases">
        <title>Sequencing 25 genomes of Wallemia mellicola.</title>
        <authorList>
            <person name="Gostincar C."/>
        </authorList>
    </citation>
    <scope>NUCLEOTIDE SEQUENCE [LARGE SCALE GENOMIC DNA]</scope>
    <source>
        <strain evidence="1 4">EXF-1274</strain>
        <strain evidence="2 3">EXF-1277</strain>
    </source>
</reference>
<evidence type="ECO:0000313" key="3">
    <source>
        <dbReference type="Proteomes" id="UP000305362"/>
    </source>
</evidence>
<comment type="caution">
    <text evidence="1">The sequence shown here is derived from an EMBL/GenBank/DDBJ whole genome shotgun (WGS) entry which is preliminary data.</text>
</comment>
<dbReference type="OrthoDB" id="3361897at2759"/>
<dbReference type="AlphaFoldDB" id="A0A4T0NBE7"/>
<proteinExistence type="predicted"/>
<name>A0A4T0NBE7_9BASI</name>
<dbReference type="EMBL" id="SPRW01000012">
    <property type="protein sequence ID" value="TIC67421.1"/>
    <property type="molecule type" value="Genomic_DNA"/>
</dbReference>
<sequence>MNFQEAYRRTLKSAYKAVYPSKRSKKQIYDLIRTDFDDMIDKYNQSDDKIGIFKEFNEKVKQSIDFYNSAGENLGKAHKVVKNLTDIHHSHTNWKGIRQRRKTLSISRWNAQKPPVEAAAPESKQAHKSREKHLQALDRMYYINAAPLYMGEVIAQAENTSGIILGKLRRPMRKLPE</sequence>
<accession>A0A4T0NBE7</accession>
<protein>
    <submittedName>
        <fullName evidence="1">Uncharacterized protein</fullName>
    </submittedName>
</protein>
<evidence type="ECO:0000313" key="4">
    <source>
        <dbReference type="Proteomes" id="UP000309601"/>
    </source>
</evidence>
<dbReference type="Proteomes" id="UP000305362">
    <property type="component" value="Unassembled WGS sequence"/>
</dbReference>
<evidence type="ECO:0000313" key="1">
    <source>
        <dbReference type="EMBL" id="TIC67421.1"/>
    </source>
</evidence>
<organism evidence="1 4">
    <name type="scientific">Wallemia mellicola</name>
    <dbReference type="NCBI Taxonomy" id="1708541"/>
    <lineage>
        <taxon>Eukaryota</taxon>
        <taxon>Fungi</taxon>
        <taxon>Dikarya</taxon>
        <taxon>Basidiomycota</taxon>
        <taxon>Wallemiomycotina</taxon>
        <taxon>Wallemiomycetes</taxon>
        <taxon>Wallemiales</taxon>
        <taxon>Wallemiaceae</taxon>
        <taxon>Wallemia</taxon>
    </lineage>
</organism>